<feature type="transmembrane region" description="Helical" evidence="6">
    <location>
        <begin position="240"/>
        <end position="259"/>
    </location>
</feature>
<feature type="transmembrane region" description="Helical" evidence="6">
    <location>
        <begin position="76"/>
        <end position="99"/>
    </location>
</feature>
<evidence type="ECO:0008006" key="9">
    <source>
        <dbReference type="Google" id="ProtNLM"/>
    </source>
</evidence>
<dbReference type="AlphaFoldDB" id="A0A4Z0Z1Z3"/>
<evidence type="ECO:0000256" key="1">
    <source>
        <dbReference type="ARBA" id="ARBA00004141"/>
    </source>
</evidence>
<feature type="transmembrane region" description="Helical" evidence="6">
    <location>
        <begin position="119"/>
        <end position="141"/>
    </location>
</feature>
<reference evidence="7 8" key="1">
    <citation type="submission" date="2019-03" db="EMBL/GenBank/DDBJ databases">
        <title>Draft genome sequence of Xylaria hypoxylon DSM 108379, a ubiquitous saprotrophic-parasitic fungi on hardwood.</title>
        <authorList>
            <person name="Buettner E."/>
            <person name="Leonhardt S."/>
            <person name="Gebauer A.M."/>
            <person name="Liers C."/>
            <person name="Hofrichter M."/>
            <person name="Kellner H."/>
        </authorList>
    </citation>
    <scope>NUCLEOTIDE SEQUENCE [LARGE SCALE GENOMIC DNA]</scope>
    <source>
        <strain evidence="7 8">DSM 108379</strain>
    </source>
</reference>
<evidence type="ECO:0000256" key="2">
    <source>
        <dbReference type="ARBA" id="ARBA00022692"/>
    </source>
</evidence>
<sequence length="343" mass="38864">MSHRDYVDFNIWIYEPNKGAAIFFTVAFFATGAVHFWQAVHYHSWRLTGLYVFCSLLFIGGFIARVLGAFDGRNIVKYIVSIVLTYAAPPLYELGNYYILGRILYFVPHCSPIHPGRVLTTFAAVSTIIEALNGVAASYVANQTLPERLQNLGHTLFKITLILQLVVIFLFVSLATTFYYRCRKNGINHNKVNQPLITLYISSAIIFVRTIYRTVEYFEIDTINASTPASLQSPILRFEWFFYVFEAALMLINSALLNARHPRRWLPQSTKVYLAKDGITEVMGPGYKEDRGFIATLLDPFDVYGMIKGRDNATRFWDEQPEAGGNHKLLPGSGSSRGDALRV</sequence>
<evidence type="ECO:0000256" key="6">
    <source>
        <dbReference type="SAM" id="Phobius"/>
    </source>
</evidence>
<dbReference type="STRING" id="37992.A0A4Z0Z1Z3"/>
<comment type="subcellular location">
    <subcellularLocation>
        <location evidence="1">Membrane</location>
        <topology evidence="1">Multi-pass membrane protein</topology>
    </subcellularLocation>
</comment>
<dbReference type="Pfam" id="PF04479">
    <property type="entry name" value="RTA1"/>
    <property type="match status" value="1"/>
</dbReference>
<keyword evidence="2 6" id="KW-0812">Transmembrane</keyword>
<feature type="transmembrane region" description="Helical" evidence="6">
    <location>
        <begin position="20"/>
        <end position="37"/>
    </location>
</feature>
<organism evidence="7 8">
    <name type="scientific">Xylaria hypoxylon</name>
    <dbReference type="NCBI Taxonomy" id="37992"/>
    <lineage>
        <taxon>Eukaryota</taxon>
        <taxon>Fungi</taxon>
        <taxon>Dikarya</taxon>
        <taxon>Ascomycota</taxon>
        <taxon>Pezizomycotina</taxon>
        <taxon>Sordariomycetes</taxon>
        <taxon>Xylariomycetidae</taxon>
        <taxon>Xylariales</taxon>
        <taxon>Xylariaceae</taxon>
        <taxon>Xylaria</taxon>
    </lineage>
</organism>
<dbReference type="PANTHER" id="PTHR31465:SF13">
    <property type="entry name" value="RTA1 DOMAIN PROTEIN-RELATED"/>
    <property type="match status" value="1"/>
</dbReference>
<comment type="caution">
    <text evidence="7">The sequence shown here is derived from an EMBL/GenBank/DDBJ whole genome shotgun (WGS) entry which is preliminary data.</text>
</comment>
<dbReference type="OrthoDB" id="3358017at2759"/>
<name>A0A4Z0Z1Z3_9PEZI</name>
<protein>
    <recommendedName>
        <fullName evidence="9">RTA1 domain protein</fullName>
    </recommendedName>
</protein>
<dbReference type="EMBL" id="SKBN01000031">
    <property type="protein sequence ID" value="TGJ86248.1"/>
    <property type="molecule type" value="Genomic_DNA"/>
</dbReference>
<feature type="transmembrane region" description="Helical" evidence="6">
    <location>
        <begin position="49"/>
        <end position="70"/>
    </location>
</feature>
<dbReference type="PANTHER" id="PTHR31465">
    <property type="entry name" value="PROTEIN RTA1-RELATED"/>
    <property type="match status" value="1"/>
</dbReference>
<feature type="region of interest" description="Disordered" evidence="5">
    <location>
        <begin position="321"/>
        <end position="343"/>
    </location>
</feature>
<feature type="transmembrane region" description="Helical" evidence="6">
    <location>
        <begin position="192"/>
        <end position="212"/>
    </location>
</feature>
<keyword evidence="4 6" id="KW-0472">Membrane</keyword>
<evidence type="ECO:0000313" key="8">
    <source>
        <dbReference type="Proteomes" id="UP000297716"/>
    </source>
</evidence>
<evidence type="ECO:0000313" key="7">
    <source>
        <dbReference type="EMBL" id="TGJ86248.1"/>
    </source>
</evidence>
<evidence type="ECO:0000256" key="4">
    <source>
        <dbReference type="ARBA" id="ARBA00023136"/>
    </source>
</evidence>
<accession>A0A4Z0Z1Z3</accession>
<dbReference type="Proteomes" id="UP000297716">
    <property type="component" value="Unassembled WGS sequence"/>
</dbReference>
<keyword evidence="3 6" id="KW-1133">Transmembrane helix</keyword>
<keyword evidence="8" id="KW-1185">Reference proteome</keyword>
<evidence type="ECO:0000256" key="5">
    <source>
        <dbReference type="SAM" id="MobiDB-lite"/>
    </source>
</evidence>
<evidence type="ECO:0000256" key="3">
    <source>
        <dbReference type="ARBA" id="ARBA00022989"/>
    </source>
</evidence>
<gene>
    <name evidence="7" type="ORF">E0Z10_g2546</name>
</gene>
<dbReference type="GO" id="GO:0016020">
    <property type="term" value="C:membrane"/>
    <property type="evidence" value="ECO:0007669"/>
    <property type="project" value="UniProtKB-SubCell"/>
</dbReference>
<dbReference type="InterPro" id="IPR007568">
    <property type="entry name" value="RTA1"/>
</dbReference>
<proteinExistence type="predicted"/>
<feature type="transmembrane region" description="Helical" evidence="6">
    <location>
        <begin position="161"/>
        <end position="180"/>
    </location>
</feature>